<keyword evidence="3" id="KW-1185">Reference proteome</keyword>
<feature type="region of interest" description="Disordered" evidence="1">
    <location>
        <begin position="16"/>
        <end position="36"/>
    </location>
</feature>
<reference evidence="2" key="1">
    <citation type="journal article" date="2020" name="Microb. Genom.">
        <title>Genetic diversity of clinical and environmental Mucorales isolates obtained from an investigation of mucormycosis cases among solid organ transplant recipients.</title>
        <authorList>
            <person name="Nguyen M.H."/>
            <person name="Kaul D."/>
            <person name="Muto C."/>
            <person name="Cheng S.J."/>
            <person name="Richter R.A."/>
            <person name="Bruno V.M."/>
            <person name="Liu G."/>
            <person name="Beyhan S."/>
            <person name="Sundermann A.J."/>
            <person name="Mounaud S."/>
            <person name="Pasculle A.W."/>
            <person name="Nierman W.C."/>
            <person name="Driscoll E."/>
            <person name="Cumbie R."/>
            <person name="Clancy C.J."/>
            <person name="Dupont C.L."/>
        </authorList>
    </citation>
    <scope>NUCLEOTIDE SEQUENCE</scope>
    <source>
        <strain evidence="2">GL11</strain>
    </source>
</reference>
<organism evidence="2 3">
    <name type="scientific">Rhizopus oryzae</name>
    <name type="common">Mucormycosis agent</name>
    <name type="synonym">Rhizopus arrhizus var. delemar</name>
    <dbReference type="NCBI Taxonomy" id="64495"/>
    <lineage>
        <taxon>Eukaryota</taxon>
        <taxon>Fungi</taxon>
        <taxon>Fungi incertae sedis</taxon>
        <taxon>Mucoromycota</taxon>
        <taxon>Mucoromycotina</taxon>
        <taxon>Mucoromycetes</taxon>
        <taxon>Mucorales</taxon>
        <taxon>Mucorineae</taxon>
        <taxon>Rhizopodaceae</taxon>
        <taxon>Rhizopus</taxon>
    </lineage>
</organism>
<dbReference type="Proteomes" id="UP000716291">
    <property type="component" value="Unassembled WGS sequence"/>
</dbReference>
<gene>
    <name evidence="2" type="ORF">G6F64_013777</name>
</gene>
<protein>
    <submittedName>
        <fullName evidence="2">Uncharacterized protein</fullName>
    </submittedName>
</protein>
<name>A0A9P6WUM5_RHIOR</name>
<proteinExistence type="predicted"/>
<evidence type="ECO:0000313" key="2">
    <source>
        <dbReference type="EMBL" id="KAG1291524.1"/>
    </source>
</evidence>
<dbReference type="EMBL" id="JAANQT010006394">
    <property type="protein sequence ID" value="KAG1291524.1"/>
    <property type="molecule type" value="Genomic_DNA"/>
</dbReference>
<accession>A0A9P6WUM5</accession>
<sequence>MVNQVDNSQIVNTYMDDILSKSGEEGEQDSHKPGEESLCLDMVPDYLKELVSIHSDCFVEISGLGRVDVVEHEIPILPGSNPIKSKPFRLSWEEQEAK</sequence>
<dbReference type="OrthoDB" id="2246976at2759"/>
<comment type="caution">
    <text evidence="2">The sequence shown here is derived from an EMBL/GenBank/DDBJ whole genome shotgun (WGS) entry which is preliminary data.</text>
</comment>
<dbReference type="AlphaFoldDB" id="A0A9P6WUM5"/>
<evidence type="ECO:0000313" key="3">
    <source>
        <dbReference type="Proteomes" id="UP000716291"/>
    </source>
</evidence>
<feature type="compositionally biased region" description="Basic and acidic residues" evidence="1">
    <location>
        <begin position="18"/>
        <end position="35"/>
    </location>
</feature>
<evidence type="ECO:0000256" key="1">
    <source>
        <dbReference type="SAM" id="MobiDB-lite"/>
    </source>
</evidence>